<accession>A0A8S5N7F9</accession>
<organism evidence="1">
    <name type="scientific">Siphoviridae sp. ctRlj31</name>
    <dbReference type="NCBI Taxonomy" id="2826338"/>
    <lineage>
        <taxon>Viruses</taxon>
        <taxon>Duplodnaviria</taxon>
        <taxon>Heunggongvirae</taxon>
        <taxon>Uroviricota</taxon>
        <taxon>Caudoviricetes</taxon>
    </lineage>
</organism>
<reference evidence="1" key="1">
    <citation type="journal article" date="2021" name="Proc. Natl. Acad. Sci. U.S.A.">
        <title>A Catalog of Tens of Thousands of Viruses from Human Metagenomes Reveals Hidden Associations with Chronic Diseases.</title>
        <authorList>
            <person name="Tisza M.J."/>
            <person name="Buck C.B."/>
        </authorList>
    </citation>
    <scope>NUCLEOTIDE SEQUENCE</scope>
    <source>
        <strain evidence="1">CtRlj31</strain>
    </source>
</reference>
<dbReference type="EMBL" id="BK015081">
    <property type="protein sequence ID" value="DAD90295.1"/>
    <property type="molecule type" value="Genomic_DNA"/>
</dbReference>
<name>A0A8S5N7F9_9CAUD</name>
<proteinExistence type="predicted"/>
<protein>
    <submittedName>
        <fullName evidence="1">Uncharacterized protein</fullName>
    </submittedName>
</protein>
<evidence type="ECO:0000313" key="1">
    <source>
        <dbReference type="EMBL" id="DAD90295.1"/>
    </source>
</evidence>
<sequence>MIKVLDVERRLPDGSIRVHLIADSTLDTLPTNCEQVTGLDGDYPIGIGSSCITASLDIALVGANGKWGEWQ</sequence>